<dbReference type="RefSeq" id="WP_177177564.1">
    <property type="nucleotide sequence ID" value="NZ_FNZK01000011.1"/>
</dbReference>
<dbReference type="Proteomes" id="UP000199662">
    <property type="component" value="Unassembled WGS sequence"/>
</dbReference>
<name>A0A1H7AE98_9FIRM</name>
<dbReference type="AlphaFoldDB" id="A0A1H7AE98"/>
<gene>
    <name evidence="1" type="ORF">SAMN05660742_11149</name>
</gene>
<sequence>MKKSAHSPSSSDANNISIVSKNNITIEKKIAAASARLMQRNQKAYRELANK</sequence>
<proteinExistence type="predicted"/>
<keyword evidence="2" id="KW-1185">Reference proteome</keyword>
<dbReference type="EMBL" id="FNZK01000011">
    <property type="protein sequence ID" value="SEJ59335.1"/>
    <property type="molecule type" value="Genomic_DNA"/>
</dbReference>
<accession>A0A1H7AE98</accession>
<organism evidence="1 2">
    <name type="scientific">Propionispira arboris</name>
    <dbReference type="NCBI Taxonomy" id="84035"/>
    <lineage>
        <taxon>Bacteria</taxon>
        <taxon>Bacillati</taxon>
        <taxon>Bacillota</taxon>
        <taxon>Negativicutes</taxon>
        <taxon>Selenomonadales</taxon>
        <taxon>Selenomonadaceae</taxon>
        <taxon>Propionispira</taxon>
    </lineage>
</organism>
<reference evidence="1 2" key="1">
    <citation type="submission" date="2016-10" db="EMBL/GenBank/DDBJ databases">
        <authorList>
            <person name="de Groot N.N."/>
        </authorList>
    </citation>
    <scope>NUCLEOTIDE SEQUENCE [LARGE SCALE GENOMIC DNA]</scope>
    <source>
        <strain evidence="1 2">DSM 2179</strain>
    </source>
</reference>
<evidence type="ECO:0000313" key="1">
    <source>
        <dbReference type="EMBL" id="SEJ59335.1"/>
    </source>
</evidence>
<protein>
    <submittedName>
        <fullName evidence="1">Uncharacterized protein</fullName>
    </submittedName>
</protein>
<evidence type="ECO:0000313" key="2">
    <source>
        <dbReference type="Proteomes" id="UP000199662"/>
    </source>
</evidence>